<dbReference type="PANTHER" id="PTHR10000:SF8">
    <property type="entry name" value="HAD SUPERFAMILY HYDROLASE-LIKE, TYPE 3"/>
    <property type="match status" value="1"/>
</dbReference>
<keyword evidence="2" id="KW-1185">Reference proteome</keyword>
<sequence length="262" mass="28615">MRFDIIALDVDGTLLTDDHKLTARTIEAVQQAAVRGAEIVLCTGRGPSITIPLLEQMGLSGTVITHNGAATVDSARQEVVTQFSFGLEEIAPCLDYCRERGVHFDLNTAFDLYIEKHDAAADVMYREYGASPILLEQGAAYPPGLVKLCLFGSGDIMDTVENQWGQWSGGMQFIRSGDHFIDLMQKDVHKGKALEELARMRGVERSRIMAIGNYYNDVGMLRAAGLGIAMGNSPDGVKAEADAITLSNNEEGVRHALQTYLY</sequence>
<dbReference type="SFLD" id="SFLDG01140">
    <property type="entry name" value="C2.B:_Phosphomannomutase_and_P"/>
    <property type="match status" value="1"/>
</dbReference>
<reference evidence="1" key="1">
    <citation type="submission" date="2020-12" db="EMBL/GenBank/DDBJ databases">
        <authorList>
            <person name="Huq M.A."/>
        </authorList>
    </citation>
    <scope>NUCLEOTIDE SEQUENCE</scope>
    <source>
        <strain evidence="1">MAHUQ-46</strain>
    </source>
</reference>
<dbReference type="SUPFAM" id="SSF56784">
    <property type="entry name" value="HAD-like"/>
    <property type="match status" value="1"/>
</dbReference>
<dbReference type="Pfam" id="PF08282">
    <property type="entry name" value="Hydrolase_3"/>
    <property type="match status" value="1"/>
</dbReference>
<accession>A0A934J2X6</accession>
<dbReference type="PROSITE" id="PS01228">
    <property type="entry name" value="COF_1"/>
    <property type="match status" value="1"/>
</dbReference>
<comment type="caution">
    <text evidence="1">The sequence shown here is derived from an EMBL/GenBank/DDBJ whole genome shotgun (WGS) entry which is preliminary data.</text>
</comment>
<dbReference type="PANTHER" id="PTHR10000">
    <property type="entry name" value="PHOSPHOSERINE PHOSPHATASE"/>
    <property type="match status" value="1"/>
</dbReference>
<dbReference type="Gene3D" id="3.40.50.1000">
    <property type="entry name" value="HAD superfamily/HAD-like"/>
    <property type="match status" value="1"/>
</dbReference>
<dbReference type="GO" id="GO:0005829">
    <property type="term" value="C:cytosol"/>
    <property type="evidence" value="ECO:0007669"/>
    <property type="project" value="TreeGrafter"/>
</dbReference>
<dbReference type="NCBIfam" id="TIGR00099">
    <property type="entry name" value="Cof-subfamily"/>
    <property type="match status" value="1"/>
</dbReference>
<protein>
    <submittedName>
        <fullName evidence="1">HAD family phosphatase</fullName>
    </submittedName>
</protein>
<organism evidence="1 2">
    <name type="scientific">Paenibacillus roseus</name>
    <dbReference type="NCBI Taxonomy" id="2798579"/>
    <lineage>
        <taxon>Bacteria</taxon>
        <taxon>Bacillati</taxon>
        <taxon>Bacillota</taxon>
        <taxon>Bacilli</taxon>
        <taxon>Bacillales</taxon>
        <taxon>Paenibacillaceae</taxon>
        <taxon>Paenibacillus</taxon>
    </lineage>
</organism>
<dbReference type="Gene3D" id="3.30.1240.10">
    <property type="match status" value="1"/>
</dbReference>
<dbReference type="RefSeq" id="WP_199017389.1">
    <property type="nucleotide sequence ID" value="NZ_JAELUP010000001.1"/>
</dbReference>
<name>A0A934J2X6_9BACL</name>
<dbReference type="InterPro" id="IPR023214">
    <property type="entry name" value="HAD_sf"/>
</dbReference>
<gene>
    <name evidence="1" type="ORF">JFN88_00830</name>
</gene>
<dbReference type="SFLD" id="SFLDS00003">
    <property type="entry name" value="Haloacid_Dehalogenase"/>
    <property type="match status" value="1"/>
</dbReference>
<dbReference type="InterPro" id="IPR036412">
    <property type="entry name" value="HAD-like_sf"/>
</dbReference>
<dbReference type="GO" id="GO:0016791">
    <property type="term" value="F:phosphatase activity"/>
    <property type="evidence" value="ECO:0007669"/>
    <property type="project" value="TreeGrafter"/>
</dbReference>
<dbReference type="InterPro" id="IPR006379">
    <property type="entry name" value="HAD-SF_hydro_IIB"/>
</dbReference>
<proteinExistence type="predicted"/>
<dbReference type="Proteomes" id="UP000640274">
    <property type="component" value="Unassembled WGS sequence"/>
</dbReference>
<dbReference type="NCBIfam" id="TIGR01484">
    <property type="entry name" value="HAD-SF-IIB"/>
    <property type="match status" value="1"/>
</dbReference>
<evidence type="ECO:0000313" key="2">
    <source>
        <dbReference type="Proteomes" id="UP000640274"/>
    </source>
</evidence>
<evidence type="ECO:0000313" key="1">
    <source>
        <dbReference type="EMBL" id="MBJ6359871.1"/>
    </source>
</evidence>
<dbReference type="AlphaFoldDB" id="A0A934J2X6"/>
<dbReference type="EMBL" id="JAELUP010000001">
    <property type="protein sequence ID" value="MBJ6359871.1"/>
    <property type="molecule type" value="Genomic_DNA"/>
</dbReference>
<dbReference type="CDD" id="cd07516">
    <property type="entry name" value="HAD_Pase"/>
    <property type="match status" value="1"/>
</dbReference>
<dbReference type="GO" id="GO:0000287">
    <property type="term" value="F:magnesium ion binding"/>
    <property type="evidence" value="ECO:0007669"/>
    <property type="project" value="TreeGrafter"/>
</dbReference>
<dbReference type="InterPro" id="IPR000150">
    <property type="entry name" value="Cof"/>
</dbReference>